<evidence type="ECO:0000256" key="1">
    <source>
        <dbReference type="ARBA" id="ARBA00022898"/>
    </source>
</evidence>
<evidence type="ECO:0000256" key="2">
    <source>
        <dbReference type="HAMAP-Rule" id="MF_02087"/>
    </source>
</evidence>
<dbReference type="PANTHER" id="PTHR10146">
    <property type="entry name" value="PROLINE SYNTHETASE CO-TRANSCRIBED BACTERIAL HOMOLOG PROTEIN"/>
    <property type="match status" value="1"/>
</dbReference>
<evidence type="ECO:0000313" key="6">
    <source>
        <dbReference type="EMBL" id="VFP88861.1"/>
    </source>
</evidence>
<dbReference type="EMBL" id="LR217737">
    <property type="protein sequence ID" value="VFP88861.1"/>
    <property type="molecule type" value="Genomic_DNA"/>
</dbReference>
<dbReference type="RefSeq" id="WP_157991245.1">
    <property type="nucleotide sequence ID" value="NZ_LR217737.1"/>
</dbReference>
<name>A0A803FUK3_9GAMM</name>
<protein>
    <recommendedName>
        <fullName evidence="2">Pyridoxal phosphate homeostasis protein</fullName>
        <shortName evidence="2">PLP homeostasis protein</shortName>
    </recommendedName>
</protein>
<evidence type="ECO:0000256" key="3">
    <source>
        <dbReference type="PIRSR" id="PIRSR004848-1"/>
    </source>
</evidence>
<dbReference type="PANTHER" id="PTHR10146:SF14">
    <property type="entry name" value="PYRIDOXAL PHOSPHATE HOMEOSTASIS PROTEIN"/>
    <property type="match status" value="1"/>
</dbReference>
<dbReference type="Gene3D" id="3.20.20.10">
    <property type="entry name" value="Alanine racemase"/>
    <property type="match status" value="1"/>
</dbReference>
<dbReference type="AlphaFoldDB" id="A0A803FUK3"/>
<dbReference type="InterPro" id="IPR001608">
    <property type="entry name" value="Ala_racemase_N"/>
</dbReference>
<organism evidence="6 7">
    <name type="scientific">Candidatus Erwinia haradaeae</name>
    <dbReference type="NCBI Taxonomy" id="1922217"/>
    <lineage>
        <taxon>Bacteria</taxon>
        <taxon>Pseudomonadati</taxon>
        <taxon>Pseudomonadota</taxon>
        <taxon>Gammaproteobacteria</taxon>
        <taxon>Enterobacterales</taxon>
        <taxon>Erwiniaceae</taxon>
        <taxon>Erwinia</taxon>
    </lineage>
</organism>
<dbReference type="CDD" id="cd06824">
    <property type="entry name" value="PLPDE_III_Yggs_like"/>
    <property type="match status" value="1"/>
</dbReference>
<dbReference type="SUPFAM" id="SSF51419">
    <property type="entry name" value="PLP-binding barrel"/>
    <property type="match status" value="1"/>
</dbReference>
<dbReference type="PIRSF" id="PIRSF004848">
    <property type="entry name" value="YBL036c_PLPDEIII"/>
    <property type="match status" value="1"/>
</dbReference>
<feature type="domain" description="Alanine racemase N-terminal" evidence="5">
    <location>
        <begin position="7"/>
        <end position="226"/>
    </location>
</feature>
<keyword evidence="1 2" id="KW-0663">Pyridoxal phosphate</keyword>
<evidence type="ECO:0000259" key="5">
    <source>
        <dbReference type="Pfam" id="PF01168"/>
    </source>
</evidence>
<dbReference type="GO" id="GO:0030170">
    <property type="term" value="F:pyridoxal phosphate binding"/>
    <property type="evidence" value="ECO:0007669"/>
    <property type="project" value="UniProtKB-UniRule"/>
</dbReference>
<dbReference type="PROSITE" id="PS01211">
    <property type="entry name" value="UPF0001"/>
    <property type="match status" value="1"/>
</dbReference>
<evidence type="ECO:0000256" key="4">
    <source>
        <dbReference type="RuleBase" id="RU004514"/>
    </source>
</evidence>
<gene>
    <name evidence="6" type="primary">yggS</name>
    <name evidence="6" type="ORF">ERCIPICE3303_642</name>
</gene>
<dbReference type="FunFam" id="3.20.20.10:FF:000018">
    <property type="entry name" value="Pyridoxal phosphate homeostasis protein"/>
    <property type="match status" value="1"/>
</dbReference>
<reference evidence="6 7" key="1">
    <citation type="submission" date="2019-02" db="EMBL/GenBank/DDBJ databases">
        <authorList>
            <person name="Manzano-Marin A."/>
            <person name="Manzano-Marin A."/>
        </authorList>
    </citation>
    <scope>NUCLEOTIDE SEQUENCE [LARGE SCALE GENOMIC DNA]</scope>
    <source>
        <strain evidence="6 7">ErCipiceae</strain>
    </source>
</reference>
<comment type="similarity">
    <text evidence="2 4">Belongs to the pyridoxal phosphate-binding protein YggS/PROSC family.</text>
</comment>
<accession>A0A803FUK3</accession>
<proteinExistence type="inferred from homology"/>
<dbReference type="Pfam" id="PF01168">
    <property type="entry name" value="Ala_racemase_N"/>
    <property type="match status" value="1"/>
</dbReference>
<sequence>MKSIKYNLQDIFNQITTIAQKCGRDPKEITLLAVSKNQSITVVKEAISAGQNCFGENYAQEGVDKIKILANPDLVWHFIGRVQSNKSCLVSKYFDWCHSVNCLGLAKRLNQQRSIDKGPLNILIQINISCENTKAGILLEDLPMLASQINNFPHLNLRGLMAIPKKSKDDYHQRIEYQRLKTAFDQLKNNYPSIDTLSLGMSGDMETAIVFGSTILRIGTAIFGQRN</sequence>
<evidence type="ECO:0000313" key="7">
    <source>
        <dbReference type="Proteomes" id="UP000294289"/>
    </source>
</evidence>
<dbReference type="OrthoDB" id="9804072at2"/>
<comment type="function">
    <text evidence="2">Pyridoxal 5'-phosphate (PLP)-binding protein, which is involved in PLP homeostasis.</text>
</comment>
<dbReference type="HAMAP" id="MF_02087">
    <property type="entry name" value="PLP_homeostasis"/>
    <property type="match status" value="1"/>
</dbReference>
<dbReference type="NCBIfam" id="TIGR00044">
    <property type="entry name" value="YggS family pyridoxal phosphate-dependent enzyme"/>
    <property type="match status" value="1"/>
</dbReference>
<dbReference type="Proteomes" id="UP000294289">
    <property type="component" value="Chromosome"/>
</dbReference>
<dbReference type="InterPro" id="IPR011078">
    <property type="entry name" value="PyrdxlP_homeostasis"/>
</dbReference>
<feature type="modified residue" description="N6-(pyridoxal phosphate)lysine" evidence="2 3">
    <location>
        <position position="36"/>
    </location>
</feature>
<comment type="cofactor">
    <cofactor evidence="3">
        <name>pyridoxal 5'-phosphate</name>
        <dbReference type="ChEBI" id="CHEBI:597326"/>
    </cofactor>
</comment>
<comment type="subunit">
    <text evidence="2">Monomer.</text>
</comment>
<dbReference type="InterPro" id="IPR029066">
    <property type="entry name" value="PLP-binding_barrel"/>
</dbReference>